<proteinExistence type="predicted"/>
<keyword evidence="3" id="KW-1185">Reference proteome</keyword>
<dbReference type="Pfam" id="PF02469">
    <property type="entry name" value="Fasciclin"/>
    <property type="match status" value="2"/>
</dbReference>
<feature type="domain" description="FAS1" evidence="1">
    <location>
        <begin position="209"/>
        <end position="423"/>
    </location>
</feature>
<dbReference type="InterPro" id="IPR036378">
    <property type="entry name" value="FAS1_dom_sf"/>
</dbReference>
<gene>
    <name evidence="2" type="ORF">ACFSQW_19145</name>
</gene>
<dbReference type="Gene3D" id="2.30.180.10">
    <property type="entry name" value="FAS1 domain"/>
    <property type="match status" value="2"/>
</dbReference>
<comment type="caution">
    <text evidence="2">The sequence shown here is derived from an EMBL/GenBank/DDBJ whole genome shotgun (WGS) entry which is preliminary data.</text>
</comment>
<dbReference type="SUPFAM" id="SSF82153">
    <property type="entry name" value="FAS1 domain"/>
    <property type="match status" value="2"/>
</dbReference>
<reference evidence="3" key="1">
    <citation type="journal article" date="2019" name="Int. J. Syst. Evol. Microbiol.">
        <title>The Global Catalogue of Microorganisms (GCM) 10K type strain sequencing project: providing services to taxonomists for standard genome sequencing and annotation.</title>
        <authorList>
            <consortium name="The Broad Institute Genomics Platform"/>
            <consortium name="The Broad Institute Genome Sequencing Center for Infectious Disease"/>
            <person name="Wu L."/>
            <person name="Ma J."/>
        </authorList>
    </citation>
    <scope>NUCLEOTIDE SEQUENCE [LARGE SCALE GENOMIC DNA]</scope>
    <source>
        <strain evidence="3">KCTC 52298</strain>
    </source>
</reference>
<dbReference type="PROSITE" id="PS50213">
    <property type="entry name" value="FAS1"/>
    <property type="match status" value="1"/>
</dbReference>
<dbReference type="Proteomes" id="UP001597440">
    <property type="component" value="Unassembled WGS sequence"/>
</dbReference>
<protein>
    <submittedName>
        <fullName evidence="2">Fasciclin domain-containing protein</fullName>
    </submittedName>
</protein>
<evidence type="ECO:0000313" key="3">
    <source>
        <dbReference type="Proteomes" id="UP001597440"/>
    </source>
</evidence>
<dbReference type="InterPro" id="IPR050904">
    <property type="entry name" value="Adhesion/Biosynth-related"/>
</dbReference>
<accession>A0ABW5L9J1</accession>
<evidence type="ECO:0000313" key="2">
    <source>
        <dbReference type="EMBL" id="MFD2556521.1"/>
    </source>
</evidence>
<evidence type="ECO:0000259" key="1">
    <source>
        <dbReference type="PROSITE" id="PS50213"/>
    </source>
</evidence>
<dbReference type="PANTHER" id="PTHR10900">
    <property type="entry name" value="PERIOSTIN-RELATED"/>
    <property type="match status" value="1"/>
</dbReference>
<dbReference type="PANTHER" id="PTHR10900:SF77">
    <property type="entry name" value="FI19380P1"/>
    <property type="match status" value="1"/>
</dbReference>
<sequence length="431" mass="49065">MNRLMKRFPIPYITTVMLLTIGLCSSCLKKEFMPPPIGEQIPYQDSLPTFYEAFSDPAFSTFLHAWRRSRINTQVNIQDAKVKFTVLVPDNQAMTQAGYTLSKINQMSLNDIDSLVFYHTIKGQMSKNGIDDSQGNTRLNTLLTHPTEIEGGTSEGGESVTYPYKYKVYFGVDKQQILLNGKPHGPQNRIVESKQATLIPITKVLARPTKTTAQFLQEDGRFSLFIKALNYSDSLYHEIQSESNPYYYQPEGYKLRMNLLSTFYSTSLLVPTDDAFKKAGINSVKDIEKLCERSPVQAVNWTGTMNNFTVIDSIINNHWWQINSWNVLATDPRGLATYHQAKNAFTPFSTFFSNDLRNEILGTIVLSWEVDQGYRLDSNNLEFERANNEIHIKTKGANHPAAKVIEQDILTYTGVVHVIDRLLLPKDFKLN</sequence>
<dbReference type="InterPro" id="IPR000782">
    <property type="entry name" value="FAS1_domain"/>
</dbReference>
<name>A0ABW5L9J1_9SPHI</name>
<dbReference type="RefSeq" id="WP_210352420.1">
    <property type="nucleotide sequence ID" value="NZ_JAEQMU010000001.1"/>
</dbReference>
<dbReference type="EMBL" id="JBHULD010000018">
    <property type="protein sequence ID" value="MFD2556521.1"/>
    <property type="molecule type" value="Genomic_DNA"/>
</dbReference>
<organism evidence="2 3">
    <name type="scientific">Sphingobacterium tabacisoli</name>
    <dbReference type="NCBI Taxonomy" id="2044855"/>
    <lineage>
        <taxon>Bacteria</taxon>
        <taxon>Pseudomonadati</taxon>
        <taxon>Bacteroidota</taxon>
        <taxon>Sphingobacteriia</taxon>
        <taxon>Sphingobacteriales</taxon>
        <taxon>Sphingobacteriaceae</taxon>
        <taxon>Sphingobacterium</taxon>
    </lineage>
</organism>